<protein>
    <submittedName>
        <fullName evidence="1">17657_t:CDS:1</fullName>
    </submittedName>
</protein>
<accession>A0ACA9KYI2</accession>
<sequence>MELTEITDDRTIWVRKMFHQHLEGGTTFDKLKKDLAITNTVDGKVSAEILIQEHHLNHMQTVSGGMLALLTDVCGSLAIYSKGMHHAGVSTDINVSYLGSVGNGDTLLVDAECIKLDKKLAFTIVEMRNKADRKVIARGRHTLFIDNANNDPENLFKIEHARM</sequence>
<name>A0ACA9KYI2_9GLOM</name>
<dbReference type="Proteomes" id="UP000789920">
    <property type="component" value="Unassembled WGS sequence"/>
</dbReference>
<proteinExistence type="predicted"/>
<dbReference type="EMBL" id="CAJVQC010001749">
    <property type="protein sequence ID" value="CAG8499832.1"/>
    <property type="molecule type" value="Genomic_DNA"/>
</dbReference>
<reference evidence="1" key="1">
    <citation type="submission" date="2021-06" db="EMBL/GenBank/DDBJ databases">
        <authorList>
            <person name="Kallberg Y."/>
            <person name="Tangrot J."/>
            <person name="Rosling A."/>
        </authorList>
    </citation>
    <scope>NUCLEOTIDE SEQUENCE</scope>
    <source>
        <strain evidence="1">MA461A</strain>
    </source>
</reference>
<organism evidence="1 2">
    <name type="scientific">Racocetra persica</name>
    <dbReference type="NCBI Taxonomy" id="160502"/>
    <lineage>
        <taxon>Eukaryota</taxon>
        <taxon>Fungi</taxon>
        <taxon>Fungi incertae sedis</taxon>
        <taxon>Mucoromycota</taxon>
        <taxon>Glomeromycotina</taxon>
        <taxon>Glomeromycetes</taxon>
        <taxon>Diversisporales</taxon>
        <taxon>Gigasporaceae</taxon>
        <taxon>Racocetra</taxon>
    </lineage>
</organism>
<evidence type="ECO:0000313" key="1">
    <source>
        <dbReference type="EMBL" id="CAG8499832.1"/>
    </source>
</evidence>
<keyword evidence="2" id="KW-1185">Reference proteome</keyword>
<evidence type="ECO:0000313" key="2">
    <source>
        <dbReference type="Proteomes" id="UP000789920"/>
    </source>
</evidence>
<gene>
    <name evidence="1" type="ORF">RPERSI_LOCUS1767</name>
</gene>
<comment type="caution">
    <text evidence="1">The sequence shown here is derived from an EMBL/GenBank/DDBJ whole genome shotgun (WGS) entry which is preliminary data.</text>
</comment>